<reference evidence="1" key="1">
    <citation type="journal article" date="2015" name="Nature">
        <title>Complex archaea that bridge the gap between prokaryotes and eukaryotes.</title>
        <authorList>
            <person name="Spang A."/>
            <person name="Saw J.H."/>
            <person name="Jorgensen S.L."/>
            <person name="Zaremba-Niedzwiedzka K."/>
            <person name="Martijn J."/>
            <person name="Lind A.E."/>
            <person name="van Eijk R."/>
            <person name="Schleper C."/>
            <person name="Guy L."/>
            <person name="Ettema T.J."/>
        </authorList>
    </citation>
    <scope>NUCLEOTIDE SEQUENCE</scope>
</reference>
<name>A0A0F8Y9R8_9ZZZZ</name>
<feature type="non-terminal residue" evidence="1">
    <location>
        <position position="1"/>
    </location>
</feature>
<gene>
    <name evidence="1" type="ORF">LCGC14_2846580</name>
</gene>
<sequence length="121" mass="14075">EDVEEEEDEIINEVQSNFEYESPVEIKPNSEVKKLPKIEISDEKIDPKEKTLIIKRVVETLQAEGYYILKKRSTMKDLFAHIDIMALKNIHISDLLEFVIFISVEEGKKPFNNPIIPMTTL</sequence>
<accession>A0A0F8Y9R8</accession>
<dbReference type="EMBL" id="LAZR01054632">
    <property type="protein sequence ID" value="KKK78138.1"/>
    <property type="molecule type" value="Genomic_DNA"/>
</dbReference>
<protein>
    <submittedName>
        <fullName evidence="1">Uncharacterized protein</fullName>
    </submittedName>
</protein>
<dbReference type="AlphaFoldDB" id="A0A0F8Y9R8"/>
<evidence type="ECO:0000313" key="1">
    <source>
        <dbReference type="EMBL" id="KKK78138.1"/>
    </source>
</evidence>
<organism evidence="1">
    <name type="scientific">marine sediment metagenome</name>
    <dbReference type="NCBI Taxonomy" id="412755"/>
    <lineage>
        <taxon>unclassified sequences</taxon>
        <taxon>metagenomes</taxon>
        <taxon>ecological metagenomes</taxon>
    </lineage>
</organism>
<comment type="caution">
    <text evidence="1">The sequence shown here is derived from an EMBL/GenBank/DDBJ whole genome shotgun (WGS) entry which is preliminary data.</text>
</comment>
<proteinExistence type="predicted"/>